<evidence type="ECO:0000256" key="3">
    <source>
        <dbReference type="RuleBase" id="RU000363"/>
    </source>
</evidence>
<dbReference type="Proteomes" id="UP000094444">
    <property type="component" value="Unassembled WGS sequence"/>
</dbReference>
<organism evidence="4 5">
    <name type="scientific">Diaporthe helianthi</name>
    <dbReference type="NCBI Taxonomy" id="158607"/>
    <lineage>
        <taxon>Eukaryota</taxon>
        <taxon>Fungi</taxon>
        <taxon>Dikarya</taxon>
        <taxon>Ascomycota</taxon>
        <taxon>Pezizomycotina</taxon>
        <taxon>Sordariomycetes</taxon>
        <taxon>Sordariomycetidae</taxon>
        <taxon>Diaporthales</taxon>
        <taxon>Diaporthaceae</taxon>
        <taxon>Diaporthe</taxon>
    </lineage>
</organism>
<comment type="caution">
    <text evidence="4">The sequence shown here is derived from an EMBL/GenBank/DDBJ whole genome shotgun (WGS) entry which is preliminary data.</text>
</comment>
<dbReference type="InterPro" id="IPR051911">
    <property type="entry name" value="SDR_oxidoreductase"/>
</dbReference>
<dbReference type="InParanoid" id="A0A2P5ID69"/>
<protein>
    <submittedName>
        <fullName evidence="4">Serine 3-dehydrogenase</fullName>
    </submittedName>
</protein>
<dbReference type="PANTHER" id="PTHR43976">
    <property type="entry name" value="SHORT CHAIN DEHYDROGENASE"/>
    <property type="match status" value="1"/>
</dbReference>
<evidence type="ECO:0000313" key="4">
    <source>
        <dbReference type="EMBL" id="POS80448.1"/>
    </source>
</evidence>
<dbReference type="GO" id="GO:0016491">
    <property type="term" value="F:oxidoreductase activity"/>
    <property type="evidence" value="ECO:0007669"/>
    <property type="project" value="UniProtKB-KW"/>
</dbReference>
<dbReference type="OrthoDB" id="1274115at2759"/>
<comment type="similarity">
    <text evidence="1 3">Belongs to the short-chain dehydrogenases/reductases (SDR) family.</text>
</comment>
<dbReference type="EMBL" id="MAVT02000050">
    <property type="protein sequence ID" value="POS80448.1"/>
    <property type="molecule type" value="Genomic_DNA"/>
</dbReference>
<keyword evidence="2" id="KW-0560">Oxidoreductase</keyword>
<keyword evidence="5" id="KW-1185">Reference proteome</keyword>
<dbReference type="Gene3D" id="3.40.50.720">
    <property type="entry name" value="NAD(P)-binding Rossmann-like Domain"/>
    <property type="match status" value="1"/>
</dbReference>
<evidence type="ECO:0000256" key="1">
    <source>
        <dbReference type="ARBA" id="ARBA00006484"/>
    </source>
</evidence>
<dbReference type="STRING" id="158607.A0A2P5ID69"/>
<dbReference type="PANTHER" id="PTHR43976:SF16">
    <property type="entry name" value="SHORT-CHAIN DEHYDROGENASE_REDUCTASE FAMILY PROTEIN"/>
    <property type="match status" value="1"/>
</dbReference>
<dbReference type="CDD" id="cd05374">
    <property type="entry name" value="17beta-HSD-like_SDR_c"/>
    <property type="match status" value="1"/>
</dbReference>
<dbReference type="InterPro" id="IPR036291">
    <property type="entry name" value="NAD(P)-bd_dom_sf"/>
</dbReference>
<dbReference type="InterPro" id="IPR002347">
    <property type="entry name" value="SDR_fam"/>
</dbReference>
<evidence type="ECO:0000256" key="2">
    <source>
        <dbReference type="ARBA" id="ARBA00023002"/>
    </source>
</evidence>
<gene>
    <name evidence="4" type="ORF">DHEL01_v201147</name>
</gene>
<reference evidence="4" key="1">
    <citation type="submission" date="2017-09" db="EMBL/GenBank/DDBJ databases">
        <title>Polyketide synthases of a Diaporthe helianthi virulent isolate.</title>
        <authorList>
            <person name="Baroncelli R."/>
        </authorList>
    </citation>
    <scope>NUCLEOTIDE SEQUENCE [LARGE SCALE GENOMIC DNA]</scope>
    <source>
        <strain evidence="4">7/96</strain>
    </source>
</reference>
<name>A0A2P5ID69_DIAHE</name>
<dbReference type="PRINTS" id="PR00080">
    <property type="entry name" value="SDRFAMILY"/>
</dbReference>
<dbReference type="SUPFAM" id="SSF51735">
    <property type="entry name" value="NAD(P)-binding Rossmann-fold domains"/>
    <property type="match status" value="1"/>
</dbReference>
<dbReference type="AlphaFoldDB" id="A0A2P5ID69"/>
<dbReference type="Pfam" id="PF00106">
    <property type="entry name" value="adh_short"/>
    <property type="match status" value="1"/>
</dbReference>
<sequence>MTDKKVWLITGCASGLGHEIALQALERGDIVVATARDPSKLSDLASRGALTARIDVTDTDENLAAAVNSITTSETTGGRIDILVNNAGYILAGGVEEASRAEAQAIFETNVFGQLNMIRAVLPVMRAARSGVVANLGSIGGWHGTPGAGLYCATKACATILAESLRAEVAHLGIKVTAVEPGYTRTNFLVPGHKLRSGRTIEDLGVGAVKETLDALDAYSLNQPGDPVKASKLIVDALTASGSCEGRELPPRLLVGKDAYGVVRGVIETHEGNMKLWEDLATATDCDP</sequence>
<accession>A0A2P5ID69</accession>
<proteinExistence type="inferred from homology"/>
<dbReference type="PRINTS" id="PR00081">
    <property type="entry name" value="GDHRDH"/>
</dbReference>
<evidence type="ECO:0000313" key="5">
    <source>
        <dbReference type="Proteomes" id="UP000094444"/>
    </source>
</evidence>